<keyword evidence="2" id="KW-1185">Reference proteome</keyword>
<organism evidence="1 2">
    <name type="scientific">Populus alba x Populus x berolinensis</name>
    <dbReference type="NCBI Taxonomy" id="444605"/>
    <lineage>
        <taxon>Eukaryota</taxon>
        <taxon>Viridiplantae</taxon>
        <taxon>Streptophyta</taxon>
        <taxon>Embryophyta</taxon>
        <taxon>Tracheophyta</taxon>
        <taxon>Spermatophyta</taxon>
        <taxon>Magnoliopsida</taxon>
        <taxon>eudicotyledons</taxon>
        <taxon>Gunneridae</taxon>
        <taxon>Pentapetalae</taxon>
        <taxon>rosids</taxon>
        <taxon>fabids</taxon>
        <taxon>Malpighiales</taxon>
        <taxon>Salicaceae</taxon>
        <taxon>Saliceae</taxon>
        <taxon>Populus</taxon>
    </lineage>
</organism>
<evidence type="ECO:0000313" key="2">
    <source>
        <dbReference type="Proteomes" id="UP001164929"/>
    </source>
</evidence>
<protein>
    <submittedName>
        <fullName evidence="1">Uncharacterized protein</fullName>
    </submittedName>
</protein>
<reference evidence="1 2" key="1">
    <citation type="journal article" date="2023" name="Mol. Ecol. Resour.">
        <title>Chromosome-level genome assembly of a triploid poplar Populus alba 'Berolinensis'.</title>
        <authorList>
            <person name="Chen S."/>
            <person name="Yu Y."/>
            <person name="Wang X."/>
            <person name="Wang S."/>
            <person name="Zhang T."/>
            <person name="Zhou Y."/>
            <person name="He R."/>
            <person name="Meng N."/>
            <person name="Wang Y."/>
            <person name="Liu W."/>
            <person name="Liu Z."/>
            <person name="Liu J."/>
            <person name="Guo Q."/>
            <person name="Huang H."/>
            <person name="Sederoff R.R."/>
            <person name="Wang G."/>
            <person name="Qu G."/>
            <person name="Chen S."/>
        </authorList>
    </citation>
    <scope>NUCLEOTIDE SEQUENCE [LARGE SCALE GENOMIC DNA]</scope>
    <source>
        <strain evidence="1">SC-2020</strain>
    </source>
</reference>
<dbReference type="Proteomes" id="UP001164929">
    <property type="component" value="Chromosome 1"/>
</dbReference>
<dbReference type="AlphaFoldDB" id="A0AAD6RS23"/>
<name>A0AAD6RS23_9ROSI</name>
<sequence>MVQLSSRFRVISRSWRVNIRTSSLCLGNDGGDEANSSMSSTRRRTRFSISWYGLAVPNLTA</sequence>
<accession>A0AAD6RS23</accession>
<comment type="caution">
    <text evidence="1">The sequence shown here is derived from an EMBL/GenBank/DDBJ whole genome shotgun (WGS) entry which is preliminary data.</text>
</comment>
<evidence type="ECO:0000313" key="1">
    <source>
        <dbReference type="EMBL" id="KAJ7014115.1"/>
    </source>
</evidence>
<proteinExistence type="predicted"/>
<dbReference type="EMBL" id="JAQIZT010000001">
    <property type="protein sequence ID" value="KAJ7014115.1"/>
    <property type="molecule type" value="Genomic_DNA"/>
</dbReference>
<gene>
    <name evidence="1" type="ORF">NC653_003664</name>
</gene>